<feature type="transmembrane region" description="Helical" evidence="15">
    <location>
        <begin position="631"/>
        <end position="651"/>
    </location>
</feature>
<evidence type="ECO:0000256" key="10">
    <source>
        <dbReference type="ARBA" id="ARBA00023157"/>
    </source>
</evidence>
<dbReference type="GO" id="GO:0098632">
    <property type="term" value="F:cell-cell adhesion mediator activity"/>
    <property type="evidence" value="ECO:0007669"/>
    <property type="project" value="TreeGrafter"/>
</dbReference>
<dbReference type="PROSITE" id="PS51450">
    <property type="entry name" value="LRR"/>
    <property type="match status" value="4"/>
</dbReference>
<organism evidence="18">
    <name type="scientific">Lamprotornis superbus</name>
    <dbReference type="NCBI Taxonomy" id="245042"/>
    <lineage>
        <taxon>Eukaryota</taxon>
        <taxon>Metazoa</taxon>
        <taxon>Chordata</taxon>
        <taxon>Craniata</taxon>
        <taxon>Vertebrata</taxon>
        <taxon>Euteleostomi</taxon>
        <taxon>Archelosauria</taxon>
        <taxon>Archosauria</taxon>
        <taxon>Dinosauria</taxon>
        <taxon>Saurischia</taxon>
        <taxon>Theropoda</taxon>
        <taxon>Coelurosauria</taxon>
        <taxon>Aves</taxon>
        <taxon>Neognathae</taxon>
        <taxon>Neoaves</taxon>
        <taxon>Telluraves</taxon>
        <taxon>Australaves</taxon>
        <taxon>Passeriformes</taxon>
        <taxon>Sturnidae</taxon>
        <taxon>Lamprotornis</taxon>
    </lineage>
</organism>
<protein>
    <recommendedName>
        <fullName evidence="17">Ig-like domain-containing protein</fullName>
    </recommendedName>
</protein>
<dbReference type="InterPro" id="IPR007110">
    <property type="entry name" value="Ig-like_dom"/>
</dbReference>
<feature type="transmembrane region" description="Helical" evidence="15">
    <location>
        <begin position="1263"/>
        <end position="1282"/>
    </location>
</feature>
<evidence type="ECO:0000256" key="3">
    <source>
        <dbReference type="ARBA" id="ARBA00022614"/>
    </source>
</evidence>
<keyword evidence="9 15" id="KW-0472">Membrane</keyword>
<keyword evidence="3" id="KW-0433">Leucine-rich repeat</keyword>
<gene>
    <name evidence="19" type="ORF">IHE44_0014055</name>
    <name evidence="18" type="ORF">IHE44_013751</name>
</gene>
<dbReference type="SUPFAM" id="SSF52058">
    <property type="entry name" value="L domain-like"/>
    <property type="match status" value="1"/>
</dbReference>
<keyword evidence="11" id="KW-0325">Glycoprotein</keyword>
<dbReference type="SMART" id="SM00369">
    <property type="entry name" value="LRR_TYP"/>
    <property type="match status" value="8"/>
</dbReference>
<dbReference type="SMART" id="SM00408">
    <property type="entry name" value="IGc2"/>
    <property type="match status" value="1"/>
</dbReference>
<comment type="caution">
    <text evidence="18">The sequence shown here is derived from an EMBL/GenBank/DDBJ whole genome shotgun (WGS) entry which is preliminary data.</text>
</comment>
<keyword evidence="2" id="KW-1003">Cell membrane</keyword>
<dbReference type="PROSITE" id="PS50835">
    <property type="entry name" value="IG_LIKE"/>
    <property type="match status" value="1"/>
</dbReference>
<dbReference type="InterPro" id="IPR036179">
    <property type="entry name" value="Ig-like_dom_sf"/>
</dbReference>
<evidence type="ECO:0000256" key="5">
    <source>
        <dbReference type="ARBA" id="ARBA00022729"/>
    </source>
</evidence>
<dbReference type="PANTHER" id="PTHR24369">
    <property type="entry name" value="ANTIGEN BSP, PUTATIVE-RELATED"/>
    <property type="match status" value="1"/>
</dbReference>
<dbReference type="InterPro" id="IPR003591">
    <property type="entry name" value="Leu-rich_rpt_typical-subtyp"/>
</dbReference>
<evidence type="ECO:0000256" key="6">
    <source>
        <dbReference type="ARBA" id="ARBA00022737"/>
    </source>
</evidence>
<keyword evidence="8" id="KW-0770">Synapse</keyword>
<evidence type="ECO:0000256" key="16">
    <source>
        <dbReference type="SAM" id="SignalP"/>
    </source>
</evidence>
<dbReference type="InterPro" id="IPR001611">
    <property type="entry name" value="Leu-rich_rpt"/>
</dbReference>
<feature type="chain" id="PRO_5032586298" description="Ig-like domain-containing protein" evidence="16">
    <location>
        <begin position="27"/>
        <end position="1384"/>
    </location>
</feature>
<feature type="signal peptide" evidence="16">
    <location>
        <begin position="1"/>
        <end position="26"/>
    </location>
</feature>
<dbReference type="EMBL" id="JADDUC010000078">
    <property type="protein sequence ID" value="KAG0119811.1"/>
    <property type="molecule type" value="Genomic_DNA"/>
</dbReference>
<dbReference type="Gene3D" id="3.80.10.10">
    <property type="entry name" value="Ribonuclease Inhibitor"/>
    <property type="match status" value="1"/>
</dbReference>
<comment type="subcellular location">
    <subcellularLocation>
        <location evidence="1">Membrane</location>
        <topology evidence="1">Single-pass membrane protein</topology>
    </subcellularLocation>
    <subcellularLocation>
        <location evidence="13">Synaptic cell membrane</location>
    </subcellularLocation>
</comment>
<evidence type="ECO:0000256" key="8">
    <source>
        <dbReference type="ARBA" id="ARBA00023018"/>
    </source>
</evidence>
<dbReference type="GO" id="GO:0098978">
    <property type="term" value="C:glutamatergic synapse"/>
    <property type="evidence" value="ECO:0007669"/>
    <property type="project" value="TreeGrafter"/>
</dbReference>
<dbReference type="InterPro" id="IPR050541">
    <property type="entry name" value="LRR_TM_domain-containing"/>
</dbReference>
<evidence type="ECO:0000256" key="1">
    <source>
        <dbReference type="ARBA" id="ARBA00004167"/>
    </source>
</evidence>
<reference evidence="19" key="3">
    <citation type="submission" date="2022-01" db="EMBL/GenBank/DDBJ databases">
        <authorList>
            <person name="Rubenstein D.R."/>
        </authorList>
    </citation>
    <scope>NUCLEOTIDE SEQUENCE</scope>
    <source>
        <strain evidence="19">SS15</strain>
        <tissue evidence="19">Liver</tissue>
    </source>
</reference>
<dbReference type="GO" id="GO:0050804">
    <property type="term" value="P:modulation of chemical synaptic transmission"/>
    <property type="evidence" value="ECO:0007669"/>
    <property type="project" value="TreeGrafter"/>
</dbReference>
<keyword evidence="5 16" id="KW-0732">Signal</keyword>
<dbReference type="GO" id="GO:0050770">
    <property type="term" value="P:regulation of axonogenesis"/>
    <property type="evidence" value="ECO:0007669"/>
    <property type="project" value="TreeGrafter"/>
</dbReference>
<evidence type="ECO:0000256" key="4">
    <source>
        <dbReference type="ARBA" id="ARBA00022692"/>
    </source>
</evidence>
<evidence type="ECO:0000313" key="20">
    <source>
        <dbReference type="Proteomes" id="UP000618051"/>
    </source>
</evidence>
<evidence type="ECO:0000256" key="7">
    <source>
        <dbReference type="ARBA" id="ARBA00022989"/>
    </source>
</evidence>
<dbReference type="InterPro" id="IPR032675">
    <property type="entry name" value="LRR_dom_sf"/>
</dbReference>
<keyword evidence="6" id="KW-0677">Repeat</keyword>
<dbReference type="SMART" id="SM00082">
    <property type="entry name" value="LRRCT"/>
    <property type="match status" value="1"/>
</dbReference>
<dbReference type="GO" id="GO:0099560">
    <property type="term" value="P:synaptic membrane adhesion"/>
    <property type="evidence" value="ECO:0007669"/>
    <property type="project" value="TreeGrafter"/>
</dbReference>
<feature type="domain" description="Ig-like" evidence="17">
    <location>
        <begin position="458"/>
        <end position="546"/>
    </location>
</feature>
<evidence type="ECO:0000313" key="19">
    <source>
        <dbReference type="EMBL" id="KAI1237959.1"/>
    </source>
</evidence>
<name>A0A835NRA8_9PASS</name>
<keyword evidence="7 15" id="KW-1133">Transmembrane helix</keyword>
<evidence type="ECO:0000256" key="11">
    <source>
        <dbReference type="ARBA" id="ARBA00023180"/>
    </source>
</evidence>
<dbReference type="PANTHER" id="PTHR24369:SF8">
    <property type="entry name" value="LEUCINE-RICH REPEAT-CONTAINING PROTEIN 4C"/>
    <property type="match status" value="1"/>
</dbReference>
<dbReference type="GO" id="GO:0098839">
    <property type="term" value="C:postsynaptic density membrane"/>
    <property type="evidence" value="ECO:0007669"/>
    <property type="project" value="TreeGrafter"/>
</dbReference>
<evidence type="ECO:0000256" key="15">
    <source>
        <dbReference type="SAM" id="Phobius"/>
    </source>
</evidence>
<evidence type="ECO:0000259" key="17">
    <source>
        <dbReference type="PROSITE" id="PS50835"/>
    </source>
</evidence>
<proteinExistence type="predicted"/>
<keyword evidence="10" id="KW-1015">Disulfide bond</keyword>
<dbReference type="InterPro" id="IPR000483">
    <property type="entry name" value="Cys-rich_flank_reg_C"/>
</dbReference>
<evidence type="ECO:0000256" key="2">
    <source>
        <dbReference type="ARBA" id="ARBA00022475"/>
    </source>
</evidence>
<dbReference type="InterPro" id="IPR003598">
    <property type="entry name" value="Ig_sub2"/>
</dbReference>
<dbReference type="InterPro" id="IPR013098">
    <property type="entry name" value="Ig_I-set"/>
</dbReference>
<dbReference type="Gene3D" id="2.60.40.10">
    <property type="entry name" value="Immunoglobulins"/>
    <property type="match status" value="1"/>
</dbReference>
<dbReference type="SMART" id="SM00409">
    <property type="entry name" value="IG"/>
    <property type="match status" value="1"/>
</dbReference>
<dbReference type="SUPFAM" id="SSF48726">
    <property type="entry name" value="Immunoglobulin"/>
    <property type="match status" value="1"/>
</dbReference>
<dbReference type="OrthoDB" id="28057at2759"/>
<evidence type="ECO:0000256" key="12">
    <source>
        <dbReference type="ARBA" id="ARBA00023319"/>
    </source>
</evidence>
<sequence length="1384" mass="154317">MLQGAELALPLILLFSSSSILDKGRAVRKERSTLILSLLCKQADGECVDFEMVDAVGGSRQLCGTVSNGLSQCYLTKVICIISLAYTESRQNELQLSKKKPIMQRVGCQQLPRTLIFRSTTAPWGLLAIHHVSAPSLPGSFACSEWPSIPPAELFVTISNQFSKVICVRKNLRDVPDGISTNTRLLNLHENQIQIIKVNSFKHLRHLEILQLSRNHIRTIEIGAFNGLANLNTLELFDNRLTTIPNGAFVYLSKLKELWLRNNPIESIPSYAFNRIPSLRRLDLGELKRLSYISEGAFEGLSNLRYLNLAMCNLREIPNLTPLVKLDELDLSGNHLTAIRPGSFQGLMHLQKLWMIQSQIQVIERNAFDNLQSLVEINLAHNNLTLLPHDLFTPLRLERIHLHHNPWNCNCDILWLSWWIKDKAPSNTACCARCHTPPSLKGRYIGELDLNYFTCYAPVIVEPPADLNVTEGMAAEMKCRASTSLTSVSWITPNGSVMTHGAYRVRIAVLSDGTLNFTKVTVQDTGLYTCMVSNSVGNTTASATLNVTALDNPGYTYFSTVTVETVEPSQDEAQTTEQVGPTPVTNWETVNMTTSLTPQSTRSTEKTFTIPVTDANNGIPGIDEVMKTTKIIIGCFVAITLMAAVMLVIFYKMRKQHHRQNHHAPTRTVEIINVDDELTGCPLASVAEEENETKRLSPKVKVLVWTESTCPRGVKECSEHLGGSCASLSPGHSRARFGRGEKPAETLRDVGLNCALLWWKTRFARSSEVPQSLQLAVGLVKGMEPSNQNLEKQKRHMEANNLQRSEKHSSKEYQAITNFGTLKVSGMLLSHSLHYMGILGIQLGSVNILTGRQGIICELAESLTILTTSTSMSKFIKGKYEQEDANETLTGEVISIAGLSIESQENNSSRISSTTTKLMQQIELSCTLLGARARKSKNGFMLILFYIYNEAIVYLCKTALKTPYDDLFRKGRYDKNSRKDDLLYRATVGIVAITHLKHGEVQQDWVKKNELGTTQPDLVGLGCCSITQQQLSVCPKGQQTPCVYFTRCVLVYFKGRMKVKKESKAPQSPEAIEKKRECFSIQRCIPKVAVVMAPNVGITSGTYQKDYIGNISSSEKRECQELIRTIDESPHGFGQCTKENKSRLHCSKTQLKSTNIEMWKTLGLLADGSTELSWGSLGTAVKAEMLLQCWTKESFSKSICTISHFSPQCLPFPATAQRCTSEMGSVGYMALLKFKRERKESKQKNPKQPSPFQGKKKKEKKKACFALFCLGFFFPFKIPAIIELIQENTGEANAIPNYPHIKTSPLSYGMLFSHRQKSANILYVGASNKQKTSFLTFEYWLERNQSCRVVGGRCTCRAGIQALQSVPCHDTNPSHAMTPTPAMP</sequence>
<feature type="region of interest" description="Disordered" evidence="14">
    <location>
        <begin position="1237"/>
        <end position="1256"/>
    </location>
</feature>
<dbReference type="InterPro" id="IPR013783">
    <property type="entry name" value="Ig-like_fold"/>
</dbReference>
<evidence type="ECO:0000256" key="13">
    <source>
        <dbReference type="ARBA" id="ARBA00034109"/>
    </source>
</evidence>
<dbReference type="FunFam" id="2.60.40.10:FF:000076">
    <property type="entry name" value="Leucine-rich repeat and Ig domain-containing 4"/>
    <property type="match status" value="1"/>
</dbReference>
<dbReference type="Pfam" id="PF07679">
    <property type="entry name" value="I-set"/>
    <property type="match status" value="1"/>
</dbReference>
<evidence type="ECO:0000256" key="14">
    <source>
        <dbReference type="SAM" id="MobiDB-lite"/>
    </source>
</evidence>
<evidence type="ECO:0000256" key="9">
    <source>
        <dbReference type="ARBA" id="ARBA00023136"/>
    </source>
</evidence>
<dbReference type="FunFam" id="3.80.10.10:FF:000012">
    <property type="entry name" value="Leucine rich repeat containing 4"/>
    <property type="match status" value="1"/>
</dbReference>
<keyword evidence="4 15" id="KW-0812">Transmembrane</keyword>
<accession>A0A835NRA8</accession>
<keyword evidence="20" id="KW-1185">Reference proteome</keyword>
<keyword evidence="12" id="KW-0393">Immunoglobulin domain</keyword>
<reference evidence="19 20" key="2">
    <citation type="journal article" date="2021" name="J. Hered.">
        <title>Feather Gene Expression Elucidates the Developmental Basis of Plumage Iridescence in African Starlings.</title>
        <authorList>
            <person name="Rubenstein D.R."/>
            <person name="Corvelo A."/>
            <person name="MacManes M.D."/>
            <person name="Maia R."/>
            <person name="Narzisi G."/>
            <person name="Rousaki A."/>
            <person name="Vandenabeele P."/>
            <person name="Shawkey M.D."/>
            <person name="Solomon J."/>
        </authorList>
    </citation>
    <scope>NUCLEOTIDE SEQUENCE [LARGE SCALE GENOMIC DNA]</scope>
    <source>
        <strain evidence="19">SS15</strain>
    </source>
</reference>
<evidence type="ECO:0000313" key="18">
    <source>
        <dbReference type="EMBL" id="KAG0119811.1"/>
    </source>
</evidence>
<dbReference type="Proteomes" id="UP000618051">
    <property type="component" value="Unassembled WGS sequence"/>
</dbReference>
<reference evidence="18" key="1">
    <citation type="submission" date="2020-10" db="EMBL/GenBank/DDBJ databases">
        <title>Feather gene expression reveals the developmental basis of iridescence in African starlings.</title>
        <authorList>
            <person name="Rubenstein D.R."/>
        </authorList>
    </citation>
    <scope>NUCLEOTIDE SEQUENCE</scope>
    <source>
        <strain evidence="18">SS15</strain>
        <tissue evidence="18">Liver</tissue>
    </source>
</reference>
<dbReference type="InterPro" id="IPR003599">
    <property type="entry name" value="Ig_sub"/>
</dbReference>
<dbReference type="EMBL" id="JADDUC020000007">
    <property type="protein sequence ID" value="KAI1237959.1"/>
    <property type="molecule type" value="Genomic_DNA"/>
</dbReference>
<dbReference type="Pfam" id="PF00560">
    <property type="entry name" value="LRR_1"/>
    <property type="match status" value="1"/>
</dbReference>
<dbReference type="Pfam" id="PF13855">
    <property type="entry name" value="LRR_8"/>
    <property type="match status" value="2"/>
</dbReference>